<sequence>MADNFATNPGSGGSTFASDDVGGVQYPRIKIAVGPDGVANDGYTPFKLQSAATTNATSVKASAGEVGLIVAFNVATTVRYLKFYNKASAPTVGTDVPVLVLPIPASSNGFVISPSEGIAFSTGIALAITGAVADSDTTAVAANDVVLSLAYA</sequence>
<proteinExistence type="predicted"/>
<gene>
    <name evidence="1" type="ORF">UFOVP821_36</name>
</gene>
<organism evidence="1">
    <name type="scientific">uncultured Caudovirales phage</name>
    <dbReference type="NCBI Taxonomy" id="2100421"/>
    <lineage>
        <taxon>Viruses</taxon>
        <taxon>Duplodnaviria</taxon>
        <taxon>Heunggongvirae</taxon>
        <taxon>Uroviricota</taxon>
        <taxon>Caudoviricetes</taxon>
        <taxon>Peduoviridae</taxon>
        <taxon>Maltschvirus</taxon>
        <taxon>Maltschvirus maltsch</taxon>
    </lineage>
</organism>
<dbReference type="EMBL" id="LR796768">
    <property type="protein sequence ID" value="CAB4165298.1"/>
    <property type="molecule type" value="Genomic_DNA"/>
</dbReference>
<protein>
    <submittedName>
        <fullName evidence="1">Uncharacterized protein</fullName>
    </submittedName>
</protein>
<reference evidence="1" key="1">
    <citation type="submission" date="2020-04" db="EMBL/GenBank/DDBJ databases">
        <authorList>
            <person name="Chiriac C."/>
            <person name="Salcher M."/>
            <person name="Ghai R."/>
            <person name="Kavagutti S V."/>
        </authorList>
    </citation>
    <scope>NUCLEOTIDE SEQUENCE</scope>
</reference>
<accession>A0A6J5P7X8</accession>
<name>A0A6J5P7X8_9CAUD</name>
<evidence type="ECO:0000313" key="1">
    <source>
        <dbReference type="EMBL" id="CAB4165298.1"/>
    </source>
</evidence>